<gene>
    <name evidence="5" type="ORF">FG383_03995</name>
</gene>
<dbReference type="InterPro" id="IPR001647">
    <property type="entry name" value="HTH_TetR"/>
</dbReference>
<dbReference type="OrthoDB" id="9810250at2"/>
<dbReference type="InterPro" id="IPR039532">
    <property type="entry name" value="TetR_C_Firmicutes"/>
</dbReference>
<evidence type="ECO:0000259" key="4">
    <source>
        <dbReference type="PROSITE" id="PS50977"/>
    </source>
</evidence>
<dbReference type="Gene3D" id="1.10.357.10">
    <property type="entry name" value="Tetracycline Repressor, domain 2"/>
    <property type="match status" value="1"/>
</dbReference>
<organism evidence="5 6">
    <name type="scientific">Psychrobacillus soli</name>
    <dbReference type="NCBI Taxonomy" id="1543965"/>
    <lineage>
        <taxon>Bacteria</taxon>
        <taxon>Bacillati</taxon>
        <taxon>Bacillota</taxon>
        <taxon>Bacilli</taxon>
        <taxon>Bacillales</taxon>
        <taxon>Bacillaceae</taxon>
        <taxon>Psychrobacillus</taxon>
    </lineage>
</organism>
<dbReference type="GO" id="GO:0003677">
    <property type="term" value="F:DNA binding"/>
    <property type="evidence" value="ECO:0007669"/>
    <property type="project" value="UniProtKB-UniRule"/>
</dbReference>
<comment type="caution">
    <text evidence="5">The sequence shown here is derived from an EMBL/GenBank/DDBJ whole genome shotgun (WGS) entry which is preliminary data.</text>
</comment>
<feature type="DNA-binding region" description="H-T-H motif" evidence="3">
    <location>
        <begin position="36"/>
        <end position="55"/>
    </location>
</feature>
<keyword evidence="2 3" id="KW-0238">DNA-binding</keyword>
<dbReference type="Pfam" id="PF00440">
    <property type="entry name" value="TetR_N"/>
    <property type="match status" value="1"/>
</dbReference>
<accession>A0A544TJV7</accession>
<dbReference type="PANTHER" id="PTHR43479:SF7">
    <property type="entry name" value="TETR-FAMILY TRANSCRIPTIONAL REGULATOR"/>
    <property type="match status" value="1"/>
</dbReference>
<evidence type="ECO:0000256" key="3">
    <source>
        <dbReference type="PROSITE-ProRule" id="PRU00335"/>
    </source>
</evidence>
<dbReference type="Pfam" id="PF14278">
    <property type="entry name" value="TetR_C_8"/>
    <property type="match status" value="1"/>
</dbReference>
<keyword evidence="1" id="KW-0678">Repressor</keyword>
<evidence type="ECO:0000256" key="2">
    <source>
        <dbReference type="ARBA" id="ARBA00023125"/>
    </source>
</evidence>
<evidence type="ECO:0000313" key="5">
    <source>
        <dbReference type="EMBL" id="TQR17737.1"/>
    </source>
</evidence>
<feature type="domain" description="HTH tetR-type" evidence="4">
    <location>
        <begin position="13"/>
        <end position="73"/>
    </location>
</feature>
<dbReference type="RefSeq" id="WP_142605562.1">
    <property type="nucleotide sequence ID" value="NZ_VDGG01000006.1"/>
</dbReference>
<evidence type="ECO:0000313" key="6">
    <source>
        <dbReference type="Proteomes" id="UP000318937"/>
    </source>
</evidence>
<dbReference type="PROSITE" id="PS50977">
    <property type="entry name" value="HTH_TETR_2"/>
    <property type="match status" value="1"/>
</dbReference>
<name>A0A544TJV7_9BACI</name>
<proteinExistence type="predicted"/>
<reference evidence="5 6" key="1">
    <citation type="submission" date="2019-05" db="EMBL/GenBank/DDBJ databases">
        <title>Psychrobacillus vulpis sp. nov., a new species isolated from feces of a red fox that inhabits in The Tablas de Daimiel Natural Park, Albacete, Spain.</title>
        <authorList>
            <person name="Rodriguez M."/>
            <person name="Reina J.C."/>
            <person name="Bejar V."/>
            <person name="Llamas I."/>
        </authorList>
    </citation>
    <scope>NUCLEOTIDE SEQUENCE [LARGE SCALE GENOMIC DNA]</scope>
    <source>
        <strain evidence="5 6">NHI-2</strain>
    </source>
</reference>
<dbReference type="InterPro" id="IPR009057">
    <property type="entry name" value="Homeodomain-like_sf"/>
</dbReference>
<dbReference type="PANTHER" id="PTHR43479">
    <property type="entry name" value="ACREF/ENVCD OPERON REPRESSOR-RELATED"/>
    <property type="match status" value="1"/>
</dbReference>
<keyword evidence="6" id="KW-1185">Reference proteome</keyword>
<dbReference type="SUPFAM" id="SSF46689">
    <property type="entry name" value="Homeodomain-like"/>
    <property type="match status" value="1"/>
</dbReference>
<dbReference type="Proteomes" id="UP000318937">
    <property type="component" value="Unassembled WGS sequence"/>
</dbReference>
<sequence>MNIEQYELSQRQNRTRKHLKQAFIELIKEKGYHAVTIKDIVDKATYNRSTFYLHYQDKIELADDLLHSMLQGLEDSVGKPYVHGQKVYTTNLNFPSFNLVTYIYEHRQFFELIKYEDTLPGLHTQLPSTISKIYNEQFIFKTINDIPVNMDYFKRYTSYGFYGLIIHWISNDFHTSQEEFIQEVIDLSKTHIYSFEYVGK</sequence>
<dbReference type="InterPro" id="IPR050624">
    <property type="entry name" value="HTH-type_Tx_Regulator"/>
</dbReference>
<dbReference type="EMBL" id="VDGG01000006">
    <property type="protein sequence ID" value="TQR17737.1"/>
    <property type="molecule type" value="Genomic_DNA"/>
</dbReference>
<dbReference type="AlphaFoldDB" id="A0A544TJV7"/>
<protein>
    <submittedName>
        <fullName evidence="5">TetR family transcriptional regulator</fullName>
    </submittedName>
</protein>
<evidence type="ECO:0000256" key="1">
    <source>
        <dbReference type="ARBA" id="ARBA00022491"/>
    </source>
</evidence>